<reference evidence="1" key="1">
    <citation type="submission" date="2021-04" db="EMBL/GenBank/DDBJ databases">
        <authorList>
            <person name="Rodrigo-Torres L."/>
            <person name="Arahal R. D."/>
            <person name="Lucena T."/>
        </authorList>
    </citation>
    <scope>NUCLEOTIDE SEQUENCE</scope>
    <source>
        <strain evidence="1">CECT 9275</strain>
    </source>
</reference>
<organism evidence="1 2">
    <name type="scientific">Dyadobacter helix</name>
    <dbReference type="NCBI Taxonomy" id="2822344"/>
    <lineage>
        <taxon>Bacteria</taxon>
        <taxon>Pseudomonadati</taxon>
        <taxon>Bacteroidota</taxon>
        <taxon>Cytophagia</taxon>
        <taxon>Cytophagales</taxon>
        <taxon>Spirosomataceae</taxon>
        <taxon>Dyadobacter</taxon>
    </lineage>
</organism>
<dbReference type="Proteomes" id="UP000680038">
    <property type="component" value="Unassembled WGS sequence"/>
</dbReference>
<protein>
    <submittedName>
        <fullName evidence="1">Uncharacterized protein</fullName>
    </submittedName>
</protein>
<dbReference type="AlphaFoldDB" id="A0A916J9T5"/>
<sequence length="223" mass="23679">MAFKRFLIHITQNKLTMKKLLILAFVTIGGLGFTGCQKDETAVDLSTETAADLTSVENAAARYALLADSVTTQKCKGKLTEVATSELAASITSYITASYAGAEIKFAAKDEAGRVVVAIVLADGTAKGLLFNADGTFKEELKDHGRKAKLTEVEVSSLPASITDYVAANYAGAEIKKAGTNTDGEYFVGILADGTMKVLLFNADGTFNKELEKPAKGHGKKRK</sequence>
<dbReference type="SUPFAM" id="SSF160574">
    <property type="entry name" value="BT0923-like"/>
    <property type="match status" value="1"/>
</dbReference>
<proteinExistence type="predicted"/>
<name>A0A916J9T5_9BACT</name>
<evidence type="ECO:0000313" key="2">
    <source>
        <dbReference type="Proteomes" id="UP000680038"/>
    </source>
</evidence>
<gene>
    <name evidence="1" type="ORF">DYBT9275_01172</name>
</gene>
<accession>A0A916J9T5</accession>
<dbReference type="EMBL" id="CAJRAF010000001">
    <property type="protein sequence ID" value="CAG4993449.1"/>
    <property type="molecule type" value="Genomic_DNA"/>
</dbReference>
<comment type="caution">
    <text evidence="1">The sequence shown here is derived from an EMBL/GenBank/DDBJ whole genome shotgun (WGS) entry which is preliminary data.</text>
</comment>
<evidence type="ECO:0000313" key="1">
    <source>
        <dbReference type="EMBL" id="CAG4993449.1"/>
    </source>
</evidence>
<keyword evidence="2" id="KW-1185">Reference proteome</keyword>
<dbReference type="Gene3D" id="3.40.1420.30">
    <property type="match status" value="1"/>
</dbReference>